<name>A0A1H3CGB8_ALLWA</name>
<evidence type="ECO:0000256" key="2">
    <source>
        <dbReference type="ARBA" id="ARBA00005426"/>
    </source>
</evidence>
<evidence type="ECO:0000313" key="13">
    <source>
        <dbReference type="EMBL" id="SDX53070.1"/>
    </source>
</evidence>
<comment type="subunit">
    <text evidence="7">Heterotetramer of 2 MoaD subunits and 2 MoaE subunits. Also stable as homodimer. The enzyme changes between these two forms during catalysis.</text>
</comment>
<evidence type="ECO:0000256" key="6">
    <source>
        <dbReference type="ARBA" id="ARBA00023150"/>
    </source>
</evidence>
<comment type="catalytic activity">
    <reaction evidence="12">
        <text>2 [molybdopterin-synthase sulfur-carrier protein]-C-terminal-Gly-aminoethanethioate + cyclic pyranopterin phosphate + H2O = molybdopterin + 2 [molybdopterin-synthase sulfur-carrier protein]-C-terminal Gly-Gly + 2 H(+)</text>
        <dbReference type="Rhea" id="RHEA:26333"/>
        <dbReference type="Rhea" id="RHEA-COMP:12202"/>
        <dbReference type="Rhea" id="RHEA-COMP:19907"/>
        <dbReference type="ChEBI" id="CHEBI:15377"/>
        <dbReference type="ChEBI" id="CHEBI:15378"/>
        <dbReference type="ChEBI" id="CHEBI:58698"/>
        <dbReference type="ChEBI" id="CHEBI:59648"/>
        <dbReference type="ChEBI" id="CHEBI:90778"/>
        <dbReference type="ChEBI" id="CHEBI:232372"/>
        <dbReference type="EC" id="2.8.1.12"/>
    </reaction>
</comment>
<evidence type="ECO:0000256" key="1">
    <source>
        <dbReference type="ARBA" id="ARBA00005046"/>
    </source>
</evidence>
<accession>A0A1H3CGB8</accession>
<dbReference type="EC" id="2.8.1.12" evidence="3"/>
<evidence type="ECO:0000256" key="10">
    <source>
        <dbReference type="ARBA" id="ARBA00030781"/>
    </source>
</evidence>
<dbReference type="SUPFAM" id="SSF54690">
    <property type="entry name" value="Molybdopterin synthase subunit MoaE"/>
    <property type="match status" value="1"/>
</dbReference>
<dbReference type="STRING" id="61595.SAMN05421644_1063"/>
<dbReference type="FunFam" id="3.90.1170.40:FF:000001">
    <property type="entry name" value="Molybdopterin synthase catalytic subunit MoaE"/>
    <property type="match status" value="1"/>
</dbReference>
<dbReference type="PANTHER" id="PTHR23404">
    <property type="entry name" value="MOLYBDOPTERIN SYNTHASE RELATED"/>
    <property type="match status" value="1"/>
</dbReference>
<comment type="similarity">
    <text evidence="2">Belongs to the MoaE family.</text>
</comment>
<organism evidence="13 14">
    <name type="scientific">Allochromatium warmingii</name>
    <name type="common">Chromatium warmingii</name>
    <dbReference type="NCBI Taxonomy" id="61595"/>
    <lineage>
        <taxon>Bacteria</taxon>
        <taxon>Pseudomonadati</taxon>
        <taxon>Pseudomonadota</taxon>
        <taxon>Gammaproteobacteria</taxon>
        <taxon>Chromatiales</taxon>
        <taxon>Chromatiaceae</taxon>
        <taxon>Allochromatium</taxon>
    </lineage>
</organism>
<proteinExistence type="inferred from homology"/>
<dbReference type="InterPro" id="IPR003448">
    <property type="entry name" value="Mopterin_biosynth_MoaE"/>
</dbReference>
<dbReference type="GO" id="GO:0030366">
    <property type="term" value="F:molybdopterin synthase activity"/>
    <property type="evidence" value="ECO:0007669"/>
    <property type="project" value="UniProtKB-EC"/>
</dbReference>
<evidence type="ECO:0000256" key="4">
    <source>
        <dbReference type="ARBA" id="ARBA00013858"/>
    </source>
</evidence>
<sequence>MNTTISIQVQTQPFAIHAEQEALYCQHPHIGALVTFVGLMRDLNDGADVVQMTLEHYPGMTEKVLQQLAAEAEARWELAGVRIVHRVGTLKPTDPIVFVGVVSAHRDAAFRACEFLIDALKTRAPFWKKELTANGERWVEERATDLMAARRW</sequence>
<protein>
    <recommendedName>
        <fullName evidence="4">Molybdopterin synthase catalytic subunit</fullName>
        <ecNumber evidence="3">2.8.1.12</ecNumber>
    </recommendedName>
    <alternativeName>
        <fullName evidence="10">MPT synthase subunit 2</fullName>
    </alternativeName>
    <alternativeName>
        <fullName evidence="8">Molybdenum cofactor biosynthesis protein E</fullName>
    </alternativeName>
    <alternativeName>
        <fullName evidence="9">Molybdopterin-converting factor large subunit</fullName>
    </alternativeName>
    <alternativeName>
        <fullName evidence="11">Molybdopterin-converting factor subunit 2</fullName>
    </alternativeName>
</protein>
<comment type="pathway">
    <text evidence="1">Cofactor biosynthesis; molybdopterin biosynthesis.</text>
</comment>
<dbReference type="UniPathway" id="UPA00344"/>
<dbReference type="CDD" id="cd00756">
    <property type="entry name" value="MoaE"/>
    <property type="match status" value="1"/>
</dbReference>
<reference evidence="14" key="1">
    <citation type="submission" date="2016-10" db="EMBL/GenBank/DDBJ databases">
        <authorList>
            <person name="Varghese N."/>
            <person name="Submissions S."/>
        </authorList>
    </citation>
    <scope>NUCLEOTIDE SEQUENCE [LARGE SCALE GENOMIC DNA]</scope>
    <source>
        <strain evidence="14">DSM 173</strain>
    </source>
</reference>
<dbReference type="Gene3D" id="3.90.1170.40">
    <property type="entry name" value="Molybdopterin biosynthesis MoaE subunit"/>
    <property type="match status" value="1"/>
</dbReference>
<dbReference type="AlphaFoldDB" id="A0A1H3CGB8"/>
<evidence type="ECO:0000256" key="9">
    <source>
        <dbReference type="ARBA" id="ARBA00030407"/>
    </source>
</evidence>
<dbReference type="Pfam" id="PF02391">
    <property type="entry name" value="MoaE"/>
    <property type="match status" value="1"/>
</dbReference>
<gene>
    <name evidence="13" type="ORF">SAMN05421644_1063</name>
</gene>
<evidence type="ECO:0000256" key="11">
    <source>
        <dbReference type="ARBA" id="ARBA00032474"/>
    </source>
</evidence>
<dbReference type="NCBIfam" id="NF007959">
    <property type="entry name" value="PRK10678.1"/>
    <property type="match status" value="1"/>
</dbReference>
<evidence type="ECO:0000256" key="5">
    <source>
        <dbReference type="ARBA" id="ARBA00022679"/>
    </source>
</evidence>
<evidence type="ECO:0000313" key="14">
    <source>
        <dbReference type="Proteomes" id="UP000198672"/>
    </source>
</evidence>
<evidence type="ECO:0000256" key="3">
    <source>
        <dbReference type="ARBA" id="ARBA00011950"/>
    </source>
</evidence>
<dbReference type="Proteomes" id="UP000198672">
    <property type="component" value="Unassembled WGS sequence"/>
</dbReference>
<dbReference type="EMBL" id="FNOW01000006">
    <property type="protein sequence ID" value="SDX53070.1"/>
    <property type="molecule type" value="Genomic_DNA"/>
</dbReference>
<evidence type="ECO:0000256" key="8">
    <source>
        <dbReference type="ARBA" id="ARBA00029745"/>
    </source>
</evidence>
<keyword evidence="14" id="KW-1185">Reference proteome</keyword>
<keyword evidence="5" id="KW-0808">Transferase</keyword>
<dbReference type="InterPro" id="IPR036563">
    <property type="entry name" value="MoaE_sf"/>
</dbReference>
<dbReference type="GO" id="GO:0006777">
    <property type="term" value="P:Mo-molybdopterin cofactor biosynthetic process"/>
    <property type="evidence" value="ECO:0007669"/>
    <property type="project" value="UniProtKB-KW"/>
</dbReference>
<keyword evidence="6" id="KW-0501">Molybdenum cofactor biosynthesis</keyword>
<dbReference type="RefSeq" id="WP_091332336.1">
    <property type="nucleotide sequence ID" value="NZ_FNOW01000006.1"/>
</dbReference>
<evidence type="ECO:0000256" key="12">
    <source>
        <dbReference type="ARBA" id="ARBA00049878"/>
    </source>
</evidence>
<dbReference type="OrthoDB" id="9803224at2"/>
<evidence type="ECO:0000256" key="7">
    <source>
        <dbReference type="ARBA" id="ARBA00026066"/>
    </source>
</evidence>